<gene>
    <name evidence="3" type="ORF">J2800_000978</name>
</gene>
<evidence type="ECO:0000313" key="3">
    <source>
        <dbReference type="EMBL" id="MDR6530242.1"/>
    </source>
</evidence>
<organism evidence="3 4">
    <name type="scientific">Caulobacter rhizosphaerae</name>
    <dbReference type="NCBI Taxonomy" id="2010972"/>
    <lineage>
        <taxon>Bacteria</taxon>
        <taxon>Pseudomonadati</taxon>
        <taxon>Pseudomonadota</taxon>
        <taxon>Alphaproteobacteria</taxon>
        <taxon>Caulobacterales</taxon>
        <taxon>Caulobacteraceae</taxon>
        <taxon>Caulobacter</taxon>
    </lineage>
</organism>
<comment type="caution">
    <text evidence="3">The sequence shown here is derived from an EMBL/GenBank/DDBJ whole genome shotgun (WGS) entry which is preliminary data.</text>
</comment>
<accession>A0ABU1MW39</accession>
<keyword evidence="2" id="KW-0732">Signal</keyword>
<dbReference type="RefSeq" id="WP_310029665.1">
    <property type="nucleotide sequence ID" value="NZ_JAVDRL010000003.1"/>
</dbReference>
<name>A0ABU1MW39_9CAUL</name>
<feature type="chain" id="PRO_5047139729" evidence="2">
    <location>
        <begin position="30"/>
        <end position="249"/>
    </location>
</feature>
<dbReference type="NCBIfam" id="TIGR02780">
    <property type="entry name" value="TrbJ_Ti"/>
    <property type="match status" value="1"/>
</dbReference>
<proteinExistence type="predicted"/>
<evidence type="ECO:0000313" key="4">
    <source>
        <dbReference type="Proteomes" id="UP001262754"/>
    </source>
</evidence>
<feature type="coiled-coil region" evidence="1">
    <location>
        <begin position="43"/>
        <end position="102"/>
    </location>
</feature>
<keyword evidence="1" id="KW-0175">Coiled coil</keyword>
<feature type="signal peptide" evidence="2">
    <location>
        <begin position="1"/>
        <end position="29"/>
    </location>
</feature>
<sequence length="249" mass="26317">MTPRPTRRRLLAAAPLILAIATAPTGSRAQFTVFDPTNYAQNLLTASRSLEQINHQITALQNQAQSLVNEARNLQALPFSALQTLQSQLAQTRALVEQAKGVAMRVADIDAAFGGAYRPAALSASGQDLLADAKTRWTNSVAAFQDALKVQAGVVGNLDASRTSLDQLVTSSQSASGALQAAQAGNQLLALQSQQLSDLLALLAAQGRAQTLEAAQRAAAQDQAREQLRRFLTPGAGYQPGSAKMFNQP</sequence>
<dbReference type="EMBL" id="JAVDRL010000003">
    <property type="protein sequence ID" value="MDR6530242.1"/>
    <property type="molecule type" value="Genomic_DNA"/>
</dbReference>
<evidence type="ECO:0000256" key="1">
    <source>
        <dbReference type="SAM" id="Coils"/>
    </source>
</evidence>
<dbReference type="NCBIfam" id="NF010448">
    <property type="entry name" value="PRK13874.1"/>
    <property type="match status" value="1"/>
</dbReference>
<dbReference type="InterPro" id="IPR014147">
    <property type="entry name" value="T4SS_TrbJ"/>
</dbReference>
<reference evidence="3 4" key="1">
    <citation type="submission" date="2023-07" db="EMBL/GenBank/DDBJ databases">
        <title>Sorghum-associated microbial communities from plants grown in Nebraska, USA.</title>
        <authorList>
            <person name="Schachtman D."/>
        </authorList>
    </citation>
    <scope>NUCLEOTIDE SEQUENCE [LARGE SCALE GENOMIC DNA]</scope>
    <source>
        <strain evidence="3 4">DS2154</strain>
    </source>
</reference>
<keyword evidence="4" id="KW-1185">Reference proteome</keyword>
<evidence type="ECO:0000256" key="2">
    <source>
        <dbReference type="SAM" id="SignalP"/>
    </source>
</evidence>
<protein>
    <submittedName>
        <fullName evidence="3">P-type conjugative transfer protein TrbJ</fullName>
    </submittedName>
</protein>
<dbReference type="Proteomes" id="UP001262754">
    <property type="component" value="Unassembled WGS sequence"/>
</dbReference>